<evidence type="ECO:0000256" key="2">
    <source>
        <dbReference type="ARBA" id="ARBA00022448"/>
    </source>
</evidence>
<dbReference type="InterPro" id="IPR036259">
    <property type="entry name" value="MFS_trans_sf"/>
</dbReference>
<dbReference type="EnsemblMetazoa" id="ACUA015757-RA">
    <property type="protein sequence ID" value="ACUA015757-PA"/>
    <property type="gene ID" value="ACUA015757"/>
</dbReference>
<evidence type="ECO:0000313" key="6">
    <source>
        <dbReference type="EnsemblMetazoa" id="ACUA015757-PA"/>
    </source>
</evidence>
<dbReference type="SUPFAM" id="SSF103473">
    <property type="entry name" value="MFS general substrate transporter"/>
    <property type="match status" value="1"/>
</dbReference>
<dbReference type="AlphaFoldDB" id="A0A182MDQ5"/>
<reference evidence="6" key="2">
    <citation type="submission" date="2020-05" db="UniProtKB">
        <authorList>
            <consortium name="EnsemblMetazoa"/>
        </authorList>
    </citation>
    <scope>IDENTIFICATION</scope>
    <source>
        <strain evidence="6">A-37</strain>
    </source>
</reference>
<sequence>MEPPKEKHSKVIEINVPVDAAASEGMNAPADFETAIAATGYGRFNYLLLLVAMPCCMTTVFETTTMSYVLPSAECDLNLSLADKGMLNAITYTGKTASQLTSWHRAAPNL</sequence>
<evidence type="ECO:0008006" key="8">
    <source>
        <dbReference type="Google" id="ProtNLM"/>
    </source>
</evidence>
<organism evidence="6 7">
    <name type="scientific">Anopheles culicifacies</name>
    <dbReference type="NCBI Taxonomy" id="139723"/>
    <lineage>
        <taxon>Eukaryota</taxon>
        <taxon>Metazoa</taxon>
        <taxon>Ecdysozoa</taxon>
        <taxon>Arthropoda</taxon>
        <taxon>Hexapoda</taxon>
        <taxon>Insecta</taxon>
        <taxon>Pterygota</taxon>
        <taxon>Neoptera</taxon>
        <taxon>Endopterygota</taxon>
        <taxon>Diptera</taxon>
        <taxon>Nematocera</taxon>
        <taxon>Culicoidea</taxon>
        <taxon>Culicidae</taxon>
        <taxon>Anophelinae</taxon>
        <taxon>Anopheles</taxon>
        <taxon>culicifacies species complex</taxon>
    </lineage>
</organism>
<dbReference type="PANTHER" id="PTHR23511">
    <property type="entry name" value="SYNAPTIC VESICLE GLYCOPROTEIN 2"/>
    <property type="match status" value="1"/>
</dbReference>
<evidence type="ECO:0000256" key="4">
    <source>
        <dbReference type="ARBA" id="ARBA00022989"/>
    </source>
</evidence>
<reference evidence="7" key="1">
    <citation type="submission" date="2013-09" db="EMBL/GenBank/DDBJ databases">
        <title>The Genome Sequence of Anopheles culicifacies species A.</title>
        <authorList>
            <consortium name="The Broad Institute Genomics Platform"/>
            <person name="Neafsey D.E."/>
            <person name="Besansky N."/>
            <person name="Howell P."/>
            <person name="Walton C."/>
            <person name="Young S.K."/>
            <person name="Zeng Q."/>
            <person name="Gargeya S."/>
            <person name="Fitzgerald M."/>
            <person name="Haas B."/>
            <person name="Abouelleil A."/>
            <person name="Allen A.W."/>
            <person name="Alvarado L."/>
            <person name="Arachchi H.M."/>
            <person name="Berlin A.M."/>
            <person name="Chapman S.B."/>
            <person name="Gainer-Dewar J."/>
            <person name="Goldberg J."/>
            <person name="Griggs A."/>
            <person name="Gujja S."/>
            <person name="Hansen M."/>
            <person name="Howarth C."/>
            <person name="Imamovic A."/>
            <person name="Ireland A."/>
            <person name="Larimer J."/>
            <person name="McCowan C."/>
            <person name="Murphy C."/>
            <person name="Pearson M."/>
            <person name="Poon T.W."/>
            <person name="Priest M."/>
            <person name="Roberts A."/>
            <person name="Saif S."/>
            <person name="Shea T."/>
            <person name="Sisk P."/>
            <person name="Sykes S."/>
            <person name="Wortman J."/>
            <person name="Nusbaum C."/>
            <person name="Birren B."/>
        </authorList>
    </citation>
    <scope>NUCLEOTIDE SEQUENCE [LARGE SCALE GENOMIC DNA]</scope>
    <source>
        <strain evidence="7">A-37</strain>
    </source>
</reference>
<proteinExistence type="predicted"/>
<evidence type="ECO:0000256" key="5">
    <source>
        <dbReference type="ARBA" id="ARBA00023136"/>
    </source>
</evidence>
<comment type="subcellular location">
    <subcellularLocation>
        <location evidence="1">Membrane</location>
        <topology evidence="1">Multi-pass membrane protein</topology>
    </subcellularLocation>
</comment>
<evidence type="ECO:0000313" key="7">
    <source>
        <dbReference type="Proteomes" id="UP000075883"/>
    </source>
</evidence>
<keyword evidence="7" id="KW-1185">Reference proteome</keyword>
<dbReference type="VEuPathDB" id="VectorBase:ACUA015757"/>
<keyword evidence="2" id="KW-0813">Transport</keyword>
<keyword evidence="3" id="KW-0812">Transmembrane</keyword>
<dbReference type="GO" id="GO:0016020">
    <property type="term" value="C:membrane"/>
    <property type="evidence" value="ECO:0007669"/>
    <property type="project" value="UniProtKB-SubCell"/>
</dbReference>
<accession>A0A182MDQ5</accession>
<dbReference type="PANTHER" id="PTHR23511:SF36">
    <property type="entry name" value="EG:BACR7A4.13 PROTEIN-RELATED"/>
    <property type="match status" value="1"/>
</dbReference>
<dbReference type="Proteomes" id="UP000075883">
    <property type="component" value="Unassembled WGS sequence"/>
</dbReference>
<evidence type="ECO:0000256" key="1">
    <source>
        <dbReference type="ARBA" id="ARBA00004141"/>
    </source>
</evidence>
<protein>
    <recommendedName>
        <fullName evidence="8">Major facilitator superfamily (MFS) profile domain-containing protein</fullName>
    </recommendedName>
</protein>
<dbReference type="EMBL" id="AXCM01001503">
    <property type="status" value="NOT_ANNOTATED_CDS"/>
    <property type="molecule type" value="Genomic_DNA"/>
</dbReference>
<keyword evidence="5" id="KW-0472">Membrane</keyword>
<dbReference type="STRING" id="139723.A0A182MDQ5"/>
<name>A0A182MDQ5_9DIPT</name>
<evidence type="ECO:0000256" key="3">
    <source>
        <dbReference type="ARBA" id="ARBA00022692"/>
    </source>
</evidence>
<keyword evidence="4" id="KW-1133">Transmembrane helix</keyword>